<dbReference type="PROSITE" id="PS00022">
    <property type="entry name" value="EGF_1"/>
    <property type="match status" value="1"/>
</dbReference>
<dbReference type="PANTHER" id="PTHR31157:SF1">
    <property type="entry name" value="SCP DOMAIN-CONTAINING PROTEIN"/>
    <property type="match status" value="1"/>
</dbReference>
<dbReference type="SUPFAM" id="SSF55797">
    <property type="entry name" value="PR-1-like"/>
    <property type="match status" value="1"/>
</dbReference>
<feature type="domain" description="EGF-like" evidence="3">
    <location>
        <begin position="377"/>
        <end position="411"/>
    </location>
</feature>
<proteinExistence type="predicted"/>
<dbReference type="GeneID" id="8858240"/>
<name>D2VXV9_NAEGR</name>
<dbReference type="Pfam" id="PF00188">
    <property type="entry name" value="CAP"/>
    <property type="match status" value="1"/>
</dbReference>
<accession>D2VXV9</accession>
<feature type="disulfide bond" evidence="1">
    <location>
        <begin position="401"/>
        <end position="410"/>
    </location>
</feature>
<evidence type="ECO:0000256" key="2">
    <source>
        <dbReference type="SAM" id="SignalP"/>
    </source>
</evidence>
<organism evidence="5">
    <name type="scientific">Naegleria gruberi</name>
    <name type="common">Amoeba</name>
    <dbReference type="NCBI Taxonomy" id="5762"/>
    <lineage>
        <taxon>Eukaryota</taxon>
        <taxon>Discoba</taxon>
        <taxon>Heterolobosea</taxon>
        <taxon>Tetramitia</taxon>
        <taxon>Eutetramitia</taxon>
        <taxon>Vahlkampfiidae</taxon>
        <taxon>Naegleria</taxon>
    </lineage>
</organism>
<feature type="signal peptide" evidence="2">
    <location>
        <begin position="1"/>
        <end position="25"/>
    </location>
</feature>
<dbReference type="PROSITE" id="PS50026">
    <property type="entry name" value="EGF_3"/>
    <property type="match status" value="2"/>
</dbReference>
<dbReference type="OrthoDB" id="568194at2759"/>
<dbReference type="RefSeq" id="XP_002671152.1">
    <property type="nucleotide sequence ID" value="XM_002671106.1"/>
</dbReference>
<dbReference type="eggNOG" id="KOG1225">
    <property type="taxonomic scope" value="Eukaryota"/>
</dbReference>
<comment type="caution">
    <text evidence="1">Lacks conserved residue(s) required for the propagation of feature annotation.</text>
</comment>
<dbReference type="Gene3D" id="3.40.33.10">
    <property type="entry name" value="CAP"/>
    <property type="match status" value="1"/>
</dbReference>
<keyword evidence="1" id="KW-0245">EGF-like domain</keyword>
<dbReference type="Pfam" id="PF25024">
    <property type="entry name" value="EGF_TEN"/>
    <property type="match status" value="1"/>
</dbReference>
<evidence type="ECO:0000256" key="1">
    <source>
        <dbReference type="PROSITE-ProRule" id="PRU00076"/>
    </source>
</evidence>
<dbReference type="KEGG" id="ngr:NAEGRDRAFT_53120"/>
<evidence type="ECO:0000313" key="5">
    <source>
        <dbReference type="Proteomes" id="UP000006671"/>
    </source>
</evidence>
<dbReference type="PROSITE" id="PS01186">
    <property type="entry name" value="EGF_2"/>
    <property type="match status" value="1"/>
</dbReference>
<evidence type="ECO:0000259" key="3">
    <source>
        <dbReference type="PROSITE" id="PS50026"/>
    </source>
</evidence>
<protein>
    <submittedName>
        <fullName evidence="4">Predicted protein</fullName>
    </submittedName>
</protein>
<dbReference type="SMART" id="SM00181">
    <property type="entry name" value="EGF"/>
    <property type="match status" value="4"/>
</dbReference>
<dbReference type="CDD" id="cd00054">
    <property type="entry name" value="EGF_CA"/>
    <property type="match status" value="2"/>
</dbReference>
<sequence length="1060" mass="113521">MLLSNRLHYALLVVLVLSSLFLVLAEHEPLSVISQNPPSMAFDSNLKFAKNKRAVMATFANDGGASTNNGSTDNGNWEFYGIGDQVGVNALSDLVYTYSRYVEKTVHVLTNWARMSPSGFKTRFLNLFQAEKSLETTGLPPLFEHFNLVESGRFHSKDMATVPCFQHNSCDGTLTFTRVATFYTKPAAMAENIAAGQTSPLSVTMAWINSDGHRANILGSSYTLLGVGHYPKVAATGFSDYWTQNFASGSHGISNPIVAATHITFATDTVTFLANYYHKADLGKGVAPLNVSIFINDVEYPMSIPTSSMYTDSSLNAGTFEYNTTRLSSGTACRKYYIKAVDSNGYKYYYPSVGYLLTQGENSACTSNYLRAVRPGETPSCAGVNNCNGNGDCLAINTCLCKAGYKGSTCNQYSCNLVSNCMNRGQCTGPNVCTCQSGYTGASCNTPTCTTLNNCNGNGTCTSPNVCTCKSGYTGSDCNVFDCSSKGGCGFGQCTGPNICTCPANYVYGSCDLSFDAVISSPTFTSGQTVYTPGSMDIVFKSTISSLSAYSSLSYKWTQVSGTAVNLETISVAGTDKKDLAIKANSLTEGATYTFRLNATRVSATGSVSVSKDLKITINRSPTISSFKVVNATSGLEISSALAVKTSLRASLVATDPESFTMLYSFGYYTQENSKVYVAELSASSTSPTFTLPTFSSGQVTIFFAVRDAAFTTVEKTKVLTIQDPTTTMSAQEVSSLVNSLISSTSLSSLEIANSLLNSKLTTTEKTSIRSNILTQIIASTDSDTAKIGLLERLTNQPSEITSDTAQKTLNLLSSISTSLKQNLQSTDRTSIVKTVSQLVSTVSTSNSNFASQLKKVIDASQVGAAMSLVDGQSSVSVSNLVKTAVVKSTIDNFNFSPSQIGLSSLSLPKDSLKKLLSSKYQLDSSASVSISLSIISQNIYSHIKTDLVSSIISINILSNGTELEISDLTSPIEFEVDISLMNSTMMGLCQFYNTQSSQFSSIGLESIKISNTRVKCRTVHLTDFAISPTLAQQSVNQASSSKFYFIVLFSLILAFIFIQ</sequence>
<dbReference type="InterPro" id="IPR000742">
    <property type="entry name" value="EGF"/>
</dbReference>
<dbReference type="InterPro" id="IPR035940">
    <property type="entry name" value="CAP_sf"/>
</dbReference>
<gene>
    <name evidence="4" type="ORF">NAEGRDRAFT_53120</name>
</gene>
<keyword evidence="1" id="KW-1015">Disulfide bond</keyword>
<dbReference type="CDD" id="cd05379">
    <property type="entry name" value="CAP_bacterial"/>
    <property type="match status" value="1"/>
</dbReference>
<feature type="chain" id="PRO_5003038457" evidence="2">
    <location>
        <begin position="26"/>
        <end position="1060"/>
    </location>
</feature>
<dbReference type="Proteomes" id="UP000006671">
    <property type="component" value="Unassembled WGS sequence"/>
</dbReference>
<feature type="disulfide bond" evidence="1">
    <location>
        <begin position="469"/>
        <end position="478"/>
    </location>
</feature>
<keyword evidence="5" id="KW-1185">Reference proteome</keyword>
<dbReference type="InParanoid" id="D2VXV9"/>
<feature type="domain" description="EGF-like" evidence="3">
    <location>
        <begin position="445"/>
        <end position="479"/>
    </location>
</feature>
<dbReference type="Gene3D" id="2.10.25.10">
    <property type="entry name" value="Laminin"/>
    <property type="match status" value="2"/>
</dbReference>
<reference evidence="4 5" key="1">
    <citation type="journal article" date="2010" name="Cell">
        <title>The genome of Naegleria gruberi illuminates early eukaryotic versatility.</title>
        <authorList>
            <person name="Fritz-Laylin L.K."/>
            <person name="Prochnik S.E."/>
            <person name="Ginger M.L."/>
            <person name="Dacks J.B."/>
            <person name="Carpenter M.L."/>
            <person name="Field M.C."/>
            <person name="Kuo A."/>
            <person name="Paredez A."/>
            <person name="Chapman J."/>
            <person name="Pham J."/>
            <person name="Shu S."/>
            <person name="Neupane R."/>
            <person name="Cipriano M."/>
            <person name="Mancuso J."/>
            <person name="Tu H."/>
            <person name="Salamov A."/>
            <person name="Lindquist E."/>
            <person name="Shapiro H."/>
            <person name="Lucas S."/>
            <person name="Grigoriev I.V."/>
            <person name="Cande W.Z."/>
            <person name="Fulton C."/>
            <person name="Rokhsar D.S."/>
            <person name="Dawson S.C."/>
        </authorList>
    </citation>
    <scope>NUCLEOTIDE SEQUENCE [LARGE SCALE GENOMIC DNA]</scope>
    <source>
        <strain evidence="4 5">NEG-M</strain>
    </source>
</reference>
<dbReference type="EMBL" id="GG738908">
    <property type="protein sequence ID" value="EFC38408.1"/>
    <property type="molecule type" value="Genomic_DNA"/>
</dbReference>
<evidence type="ECO:0000313" key="4">
    <source>
        <dbReference type="EMBL" id="EFC38408.1"/>
    </source>
</evidence>
<dbReference type="InterPro" id="IPR014044">
    <property type="entry name" value="CAP_dom"/>
</dbReference>
<dbReference type="PANTHER" id="PTHR31157">
    <property type="entry name" value="SCP DOMAIN-CONTAINING PROTEIN"/>
    <property type="match status" value="1"/>
</dbReference>
<dbReference type="VEuPathDB" id="AmoebaDB:NAEGRDRAFT_53120"/>
<keyword evidence="2" id="KW-0732">Signal</keyword>
<dbReference type="AlphaFoldDB" id="D2VXV9"/>